<protein>
    <submittedName>
        <fullName evidence="6">Amino acid adenylation domain-containing protein</fullName>
    </submittedName>
</protein>
<dbReference type="SUPFAM" id="SSF53474">
    <property type="entry name" value="alpha/beta-Hydrolases"/>
    <property type="match status" value="1"/>
</dbReference>
<dbReference type="Pfam" id="PF00550">
    <property type="entry name" value="PP-binding"/>
    <property type="match status" value="2"/>
</dbReference>
<dbReference type="InterPro" id="IPR045851">
    <property type="entry name" value="AMP-bd_C_sf"/>
</dbReference>
<proteinExistence type="predicted"/>
<dbReference type="EMBL" id="JAVRFL010000003">
    <property type="protein sequence ID" value="MDT0528066.1"/>
    <property type="molecule type" value="Genomic_DNA"/>
</dbReference>
<evidence type="ECO:0000259" key="5">
    <source>
        <dbReference type="PROSITE" id="PS50075"/>
    </source>
</evidence>
<evidence type="ECO:0000256" key="4">
    <source>
        <dbReference type="SAM" id="MobiDB-lite"/>
    </source>
</evidence>
<dbReference type="InterPro" id="IPR001242">
    <property type="entry name" value="Condensation_dom"/>
</dbReference>
<dbReference type="Gene3D" id="3.40.50.1820">
    <property type="entry name" value="alpha/beta hydrolase"/>
    <property type="match status" value="1"/>
</dbReference>
<dbReference type="InterPro" id="IPR001031">
    <property type="entry name" value="Thioesterase"/>
</dbReference>
<dbReference type="InterPro" id="IPR020845">
    <property type="entry name" value="AMP-binding_CS"/>
</dbReference>
<dbReference type="SUPFAM" id="SSF56801">
    <property type="entry name" value="Acetyl-CoA synthetase-like"/>
    <property type="match status" value="1"/>
</dbReference>
<dbReference type="Pfam" id="PF00975">
    <property type="entry name" value="Thioesterase"/>
    <property type="match status" value="1"/>
</dbReference>
<dbReference type="RefSeq" id="WP_311410414.1">
    <property type="nucleotide sequence ID" value="NZ_JAVRFL010000003.1"/>
</dbReference>
<evidence type="ECO:0000313" key="7">
    <source>
        <dbReference type="Proteomes" id="UP001180973"/>
    </source>
</evidence>
<comment type="cofactor">
    <cofactor evidence="1">
        <name>pantetheine 4'-phosphate</name>
        <dbReference type="ChEBI" id="CHEBI:47942"/>
    </cofactor>
</comment>
<dbReference type="Gene3D" id="2.30.38.10">
    <property type="entry name" value="Luciferase, Domain 3"/>
    <property type="match status" value="1"/>
</dbReference>
<dbReference type="PANTHER" id="PTHR45527:SF1">
    <property type="entry name" value="FATTY ACID SYNTHASE"/>
    <property type="match status" value="1"/>
</dbReference>
<feature type="compositionally biased region" description="Low complexity" evidence="4">
    <location>
        <begin position="1299"/>
        <end position="1317"/>
    </location>
</feature>
<reference evidence="6" key="1">
    <citation type="submission" date="2023-09" db="EMBL/GenBank/DDBJ databases">
        <title>30 novel species of actinomycetes from the DSMZ collection.</title>
        <authorList>
            <person name="Nouioui I."/>
        </authorList>
    </citation>
    <scope>NUCLEOTIDE SEQUENCE</scope>
    <source>
        <strain evidence="6">DSM 115977</strain>
    </source>
</reference>
<dbReference type="Gene3D" id="3.40.50.980">
    <property type="match status" value="2"/>
</dbReference>
<feature type="domain" description="Carrier" evidence="5">
    <location>
        <begin position="1314"/>
        <end position="1393"/>
    </location>
</feature>
<dbReference type="PROSITE" id="PS50075">
    <property type="entry name" value="CARRIER"/>
    <property type="match status" value="2"/>
</dbReference>
<keyword evidence="3" id="KW-0597">Phosphoprotein</keyword>
<evidence type="ECO:0000256" key="2">
    <source>
        <dbReference type="ARBA" id="ARBA00022450"/>
    </source>
</evidence>
<gene>
    <name evidence="6" type="ORF">RM555_03545</name>
</gene>
<comment type="caution">
    <text evidence="6">The sequence shown here is derived from an EMBL/GenBank/DDBJ whole genome shotgun (WGS) entry which is preliminary data.</text>
</comment>
<keyword evidence="2" id="KW-0596">Phosphopantetheine</keyword>
<dbReference type="Pfam" id="PF13193">
    <property type="entry name" value="AMP-binding_C"/>
    <property type="match status" value="1"/>
</dbReference>
<dbReference type="Gene3D" id="3.30.559.10">
    <property type="entry name" value="Chloramphenicol acetyltransferase-like domain"/>
    <property type="match status" value="1"/>
</dbReference>
<dbReference type="InterPro" id="IPR000873">
    <property type="entry name" value="AMP-dep_synth/lig_dom"/>
</dbReference>
<dbReference type="NCBIfam" id="TIGR01733">
    <property type="entry name" value="AA-adenyl-dom"/>
    <property type="match status" value="1"/>
</dbReference>
<organism evidence="6 7">
    <name type="scientific">Micromonospora reichwaldensis</name>
    <dbReference type="NCBI Taxonomy" id="3075516"/>
    <lineage>
        <taxon>Bacteria</taxon>
        <taxon>Bacillati</taxon>
        <taxon>Actinomycetota</taxon>
        <taxon>Actinomycetes</taxon>
        <taxon>Micromonosporales</taxon>
        <taxon>Micromonosporaceae</taxon>
        <taxon>Micromonospora</taxon>
    </lineage>
</organism>
<dbReference type="Gene3D" id="1.10.1200.10">
    <property type="entry name" value="ACP-like"/>
    <property type="match status" value="2"/>
</dbReference>
<dbReference type="SUPFAM" id="SSF47336">
    <property type="entry name" value="ACP-like"/>
    <property type="match status" value="1"/>
</dbReference>
<dbReference type="Proteomes" id="UP001180973">
    <property type="component" value="Unassembled WGS sequence"/>
</dbReference>
<dbReference type="InterPro" id="IPR025110">
    <property type="entry name" value="AMP-bd_C"/>
</dbReference>
<dbReference type="Pfam" id="PF00501">
    <property type="entry name" value="AMP-binding"/>
    <property type="match status" value="1"/>
</dbReference>
<dbReference type="Pfam" id="PF00668">
    <property type="entry name" value="Condensation"/>
    <property type="match status" value="2"/>
</dbReference>
<feature type="domain" description="Carrier" evidence="5">
    <location>
        <begin position="751"/>
        <end position="825"/>
    </location>
</feature>
<dbReference type="InterPro" id="IPR029058">
    <property type="entry name" value="AB_hydrolase_fold"/>
</dbReference>
<sequence>MQSLMTRGQLKIAAARRPEHARHWRAVLGSGADPVGFPADRTPAPGAPPEPAAVTVPLDEAVVERLARAGRGGEDARQVLVTAAVAALLRRYTGADDMLVGRPGAPGQLAGMLPLRVRCAAESSYRDLVGQLRTAVPEAARHADYPVELLAEELAADAGPGPHPLVDVAVGGGAPDGAGVGVFFALGAAEVTVHHDARRYDGATAERIGAHLALLLGRALAEPDAPVADLSLLTDGDRDVLREVNDTGVGQDPAGRPDEWVARWAAARPDAVAVRTAAGSWTYAELEARVAAYAARLRGAGVGAESIVGVLAERSREQLVAILATLRAGGAYLPVDPGYPAARVAYLLDDSGAAVVLAADPARVPDGVPVLPLPTAGPVPAAVGSPGPDAPCHGEDLAYVIYTSGSTGAPKGAMIEHRSLANRLAWMQRLYPIGPADVILHKTPTTFDVSVWELFWWAREGASVCLLPAGAERDPEAIIGAVEAHGVTTVHFVPSMLGAFLDYLGTADTDRLASLRQVFASGEALGPRQVDRLAELLPGATLVNLYGPTEATVDVTHHRCRPGRERVPIGRPVDNTRLYVLDERLRPQPVGVPGELCVAGVQLARGYLNRPELTRDRFVAAPEVGEERVYRTGDLARLLPDGTLDYLGRLDHQVKVRGYRVELGEVEEALRGHPAVKDAVVVARDGNLIGYVVADEPVGEATLTAHLGTLLPGYLVPARVVELAEFPLSGSGKLDRRALPEPAAPERPYVAPRTGPERILADIWAEVLGLDRVGVEDNFFAIGGNSIHFVTVLARAHAAGVDLTFQQLFRHPTIAALLAAGPPGAERAVTHPPFALLDEADRALLPDGVVDAYPLGQLQAGLIYENELSRGAAQYHDIISFLINAPFDEATFTEAVRILVARHPIFRTSYHLTGFGEYLQLVHADAPSPLWVVDLRDRDPAEQERWHADWHAREQSYRFRWQEPGLVRIHVHVLGDELYRYSVSQHNSALDGWSITLLHTQLFDTYYRLLAGDRPDEGPAENHFRDYIGLERRALESAADRDFWHGVLAAGGVTELPRWQPPEAPAERPVVFHEVEIDDALSERLLRAADRLAVPLKTVLLAAHVKVVGALAGDTEVVTGYEQSGRPEAEGATGALGLFLNTVPMRVDLGGGSWADLVRAVYRAEADLLPHRRYPMAQMKADAGTTDLLFETVFNYTHFYLLKQLRELPGFDLLDVQVSTETEFALRAEFMRDFFTDRVRLSLHYHSAAFTSEQAAGIGEVYRRVLAELATDPERAHDGLRPGLPEPRRAPARRRFDRAAPATRRPAAPAGRTAPGTPVARRIAEAWARALDVPVAGIAEEDNFFDLGGNSLAAMRVIAALRPLVTLRQLMTTSTLGPLARAVEADAAPEDRLLQPLSPPDAAHDRVLVCFPYAAGSPLAFRPLAEALAPHRIAVHAVALPGHDVSRPELLLDLPELTRRVAAEIGELGGRPVLIWGHCVGAAAAIEVTRLLAAAGRPPERLFLGGKLLRGPEEIDASIAEVTGMASADVVGWLVDQTGFTELDGLDAGHVDALVAAFRHDAVGSHRYLRDRVGEPLPVPVTVVVAADDPLTAGPGAAHEAWRRVAADVELREIDGGGHYFCRTRAADVAAIVGATGPGAPPAAAAVPSARRPGENHV</sequence>
<evidence type="ECO:0000313" key="6">
    <source>
        <dbReference type="EMBL" id="MDT0528066.1"/>
    </source>
</evidence>
<dbReference type="Gene3D" id="3.30.300.30">
    <property type="match status" value="1"/>
</dbReference>
<dbReference type="PROSITE" id="PS00455">
    <property type="entry name" value="AMP_BINDING"/>
    <property type="match status" value="1"/>
</dbReference>
<dbReference type="SUPFAM" id="SSF52777">
    <property type="entry name" value="CoA-dependent acyltransferases"/>
    <property type="match status" value="3"/>
</dbReference>
<keyword evidence="7" id="KW-1185">Reference proteome</keyword>
<dbReference type="CDD" id="cd05930">
    <property type="entry name" value="A_NRPS"/>
    <property type="match status" value="1"/>
</dbReference>
<dbReference type="InterPro" id="IPR010071">
    <property type="entry name" value="AA_adenyl_dom"/>
</dbReference>
<dbReference type="InterPro" id="IPR009081">
    <property type="entry name" value="PP-bd_ACP"/>
</dbReference>
<name>A0ABU2WQC7_9ACTN</name>
<evidence type="ECO:0000256" key="1">
    <source>
        <dbReference type="ARBA" id="ARBA00001957"/>
    </source>
</evidence>
<dbReference type="InterPro" id="IPR006162">
    <property type="entry name" value="Ppantetheine_attach_site"/>
</dbReference>
<dbReference type="Gene3D" id="3.30.559.30">
    <property type="entry name" value="Nonribosomal peptide synthetase, condensation domain"/>
    <property type="match status" value="2"/>
</dbReference>
<evidence type="ECO:0000256" key="3">
    <source>
        <dbReference type="ARBA" id="ARBA00022553"/>
    </source>
</evidence>
<accession>A0ABU2WQC7</accession>
<dbReference type="InterPro" id="IPR036736">
    <property type="entry name" value="ACP-like_sf"/>
</dbReference>
<dbReference type="PANTHER" id="PTHR45527">
    <property type="entry name" value="NONRIBOSOMAL PEPTIDE SYNTHETASE"/>
    <property type="match status" value="1"/>
</dbReference>
<dbReference type="PROSITE" id="PS00012">
    <property type="entry name" value="PHOSPHOPANTETHEINE"/>
    <property type="match status" value="2"/>
</dbReference>
<feature type="region of interest" description="Disordered" evidence="4">
    <location>
        <begin position="1275"/>
        <end position="1317"/>
    </location>
</feature>
<dbReference type="InterPro" id="IPR023213">
    <property type="entry name" value="CAT-like_dom_sf"/>
</dbReference>